<feature type="domain" description="Chitin-binding type-2" evidence="4">
    <location>
        <begin position="360"/>
        <end position="416"/>
    </location>
</feature>
<protein>
    <submittedName>
        <fullName evidence="5">Cathepsin B</fullName>
    </submittedName>
</protein>
<evidence type="ECO:0000313" key="6">
    <source>
        <dbReference type="Proteomes" id="UP000192578"/>
    </source>
</evidence>
<dbReference type="OrthoDB" id="10058785at2759"/>
<dbReference type="InterPro" id="IPR013128">
    <property type="entry name" value="Peptidase_C1A"/>
</dbReference>
<dbReference type="Proteomes" id="UP000192578">
    <property type="component" value="Unassembled WGS sequence"/>
</dbReference>
<keyword evidence="6" id="KW-1185">Reference proteome</keyword>
<dbReference type="GO" id="GO:0008061">
    <property type="term" value="F:chitin binding"/>
    <property type="evidence" value="ECO:0007669"/>
    <property type="project" value="InterPro"/>
</dbReference>
<feature type="signal peptide" evidence="3">
    <location>
        <begin position="1"/>
        <end position="23"/>
    </location>
</feature>
<dbReference type="GO" id="GO:0008234">
    <property type="term" value="F:cysteine-type peptidase activity"/>
    <property type="evidence" value="ECO:0007669"/>
    <property type="project" value="InterPro"/>
</dbReference>
<dbReference type="PROSITE" id="PS00640">
    <property type="entry name" value="THIOL_PROTEASE_ASN"/>
    <property type="match status" value="1"/>
</dbReference>
<dbReference type="Gene3D" id="3.90.70.10">
    <property type="entry name" value="Cysteine proteinases"/>
    <property type="match status" value="1"/>
</dbReference>
<comment type="caution">
    <text evidence="5">The sequence shown here is derived from an EMBL/GenBank/DDBJ whole genome shotgun (WGS) entry which is preliminary data.</text>
</comment>
<dbReference type="PANTHER" id="PTHR12411">
    <property type="entry name" value="CYSTEINE PROTEASE FAMILY C1-RELATED"/>
    <property type="match status" value="1"/>
</dbReference>
<dbReference type="AlphaFoldDB" id="A0A1W0X5G9"/>
<evidence type="ECO:0000313" key="5">
    <source>
        <dbReference type="EMBL" id="OQV22591.1"/>
    </source>
</evidence>
<organism evidence="5 6">
    <name type="scientific">Hypsibius exemplaris</name>
    <name type="common">Freshwater tardigrade</name>
    <dbReference type="NCBI Taxonomy" id="2072580"/>
    <lineage>
        <taxon>Eukaryota</taxon>
        <taxon>Metazoa</taxon>
        <taxon>Ecdysozoa</taxon>
        <taxon>Tardigrada</taxon>
        <taxon>Eutardigrada</taxon>
        <taxon>Parachela</taxon>
        <taxon>Hypsibioidea</taxon>
        <taxon>Hypsibiidae</taxon>
        <taxon>Hypsibius</taxon>
    </lineage>
</organism>
<evidence type="ECO:0000256" key="2">
    <source>
        <dbReference type="ARBA" id="ARBA00023157"/>
    </source>
</evidence>
<dbReference type="SMART" id="SM00645">
    <property type="entry name" value="Pept_C1"/>
    <property type="match status" value="1"/>
</dbReference>
<accession>A0A1W0X5G9</accession>
<dbReference type="GO" id="GO:0006508">
    <property type="term" value="P:proteolysis"/>
    <property type="evidence" value="ECO:0007669"/>
    <property type="project" value="InterPro"/>
</dbReference>
<name>A0A1W0X5G9_HYPEX</name>
<evidence type="ECO:0000256" key="3">
    <source>
        <dbReference type="SAM" id="SignalP"/>
    </source>
</evidence>
<dbReference type="InterPro" id="IPR025660">
    <property type="entry name" value="Pept_his_AS"/>
</dbReference>
<dbReference type="InterPro" id="IPR025661">
    <property type="entry name" value="Pept_asp_AS"/>
</dbReference>
<keyword evidence="3" id="KW-0732">Signal</keyword>
<evidence type="ECO:0000256" key="1">
    <source>
        <dbReference type="ARBA" id="ARBA00008455"/>
    </source>
</evidence>
<dbReference type="PROSITE" id="PS00639">
    <property type="entry name" value="THIOL_PROTEASE_HIS"/>
    <property type="match status" value="1"/>
</dbReference>
<keyword evidence="2" id="KW-1015">Disulfide bond</keyword>
<dbReference type="Pfam" id="PF00112">
    <property type="entry name" value="Peptidase_C1"/>
    <property type="match status" value="1"/>
</dbReference>
<comment type="similarity">
    <text evidence="1">Belongs to the peptidase C1 family.</text>
</comment>
<dbReference type="InterPro" id="IPR002557">
    <property type="entry name" value="Chitin-bd_dom"/>
</dbReference>
<dbReference type="GO" id="GO:0005576">
    <property type="term" value="C:extracellular region"/>
    <property type="evidence" value="ECO:0007669"/>
    <property type="project" value="InterPro"/>
</dbReference>
<gene>
    <name evidence="5" type="ORF">BV898_03416</name>
</gene>
<feature type="chain" id="PRO_5018695207" evidence="3">
    <location>
        <begin position="24"/>
        <end position="505"/>
    </location>
</feature>
<sequence>MNSVILRLGLVTLLLVMSSAVMAKRVPSPDRDLDDDHIAFVNQQNAGKPGAWFARKNFHRGHTDTQKRAMLGARFPTAAEAASLPVRKQQARTRAVLPATFDARTQWPSCTIIADIRNQGQCGSCWANVGASVISDRNCIASPNKNVNFKASVADIMNCNSYGQGCGGGYVHTPFMMWATTGQNAGVVSGGEAGSNSGCKPYTGVDAVCSANCSNTAYTFLDPTDKHYGSSWYYLRLNNVAAETPTSQAEIDAIRTEIMTYGSISAGFSAYRDIYSYASGVYTRTTVPTNDLLGGHALTIIGWGTEGGVDYWLAKNSWGTNWGAAGLIKFRRGINHCGIESQMAAGLPLPRTYGYDRCDALFCSTRANGNYYVAQCSKNYCSCSGGVGTWVGCAAGSFVDKTTNQCVAQSATFCPSVSVGVMPPQPAWPAVPQEQVDMCNQVNCDARGTKATYFPLGRCSPYWCYCYNKEVPTRREVVTCGPGQFFDFRSEVNACADMRTIPGCY</sequence>
<dbReference type="InterPro" id="IPR000668">
    <property type="entry name" value="Peptidase_C1A_C"/>
</dbReference>
<dbReference type="SUPFAM" id="SSF54001">
    <property type="entry name" value="Cysteine proteinases"/>
    <property type="match status" value="1"/>
</dbReference>
<proteinExistence type="inferred from homology"/>
<dbReference type="SMART" id="SM00494">
    <property type="entry name" value="ChtBD2"/>
    <property type="match status" value="2"/>
</dbReference>
<dbReference type="EMBL" id="MTYJ01000016">
    <property type="protein sequence ID" value="OQV22591.1"/>
    <property type="molecule type" value="Genomic_DNA"/>
</dbReference>
<dbReference type="InterPro" id="IPR038765">
    <property type="entry name" value="Papain-like_cys_pep_sf"/>
</dbReference>
<reference evidence="6" key="1">
    <citation type="submission" date="2017-01" db="EMBL/GenBank/DDBJ databases">
        <title>Comparative genomics of anhydrobiosis in the tardigrade Hypsibius dujardini.</title>
        <authorList>
            <person name="Yoshida Y."/>
            <person name="Koutsovoulos G."/>
            <person name="Laetsch D."/>
            <person name="Stevens L."/>
            <person name="Kumar S."/>
            <person name="Horikawa D."/>
            <person name="Ishino K."/>
            <person name="Komine S."/>
            <person name="Tomita M."/>
            <person name="Blaxter M."/>
            <person name="Arakawa K."/>
        </authorList>
    </citation>
    <scope>NUCLEOTIDE SEQUENCE [LARGE SCALE GENOMIC DNA]</scope>
    <source>
        <strain evidence="6">Z151</strain>
    </source>
</reference>
<dbReference type="PROSITE" id="PS50940">
    <property type="entry name" value="CHIT_BIND_II"/>
    <property type="match status" value="1"/>
</dbReference>
<evidence type="ECO:0000259" key="4">
    <source>
        <dbReference type="PROSITE" id="PS50940"/>
    </source>
</evidence>
<dbReference type="PRINTS" id="PR00705">
    <property type="entry name" value="PAPAIN"/>
</dbReference>